<gene>
    <name evidence="3" type="ORF">OGM63_15195</name>
</gene>
<feature type="domain" description="GmrSD restriction endonucleases N-terminal" evidence="1">
    <location>
        <begin position="14"/>
        <end position="234"/>
    </location>
</feature>
<dbReference type="InterPro" id="IPR011089">
    <property type="entry name" value="GmrSD_C"/>
</dbReference>
<comment type="caution">
    <text evidence="3">The sequence shown here is derived from an EMBL/GenBank/DDBJ whole genome shotgun (WGS) entry which is preliminary data.</text>
</comment>
<evidence type="ECO:0000259" key="2">
    <source>
        <dbReference type="Pfam" id="PF07510"/>
    </source>
</evidence>
<evidence type="ECO:0000259" key="1">
    <source>
        <dbReference type="Pfam" id="PF03235"/>
    </source>
</evidence>
<name>A0ABT3B0D7_9CYAN</name>
<dbReference type="EMBL" id="JAOWRF010000221">
    <property type="protein sequence ID" value="MCV3214846.1"/>
    <property type="molecule type" value="Genomic_DNA"/>
</dbReference>
<keyword evidence="3" id="KW-0378">Hydrolase</keyword>
<reference evidence="3 4" key="1">
    <citation type="submission" date="2022-10" db="EMBL/GenBank/DDBJ databases">
        <title>Identification of biosynthetic pathway for the production of the potent trypsin inhibitor radiosumin.</title>
        <authorList>
            <person name="Fewer D.P."/>
            <person name="Delbaje E."/>
            <person name="Ouyang X."/>
            <person name="Agostino P.D."/>
            <person name="Wahlsten M."/>
            <person name="Jokela J."/>
            <person name="Permi P."/>
            <person name="Haapaniemi E."/>
            <person name="Koistinen H."/>
        </authorList>
    </citation>
    <scope>NUCLEOTIDE SEQUENCE [LARGE SCALE GENOMIC DNA]</scope>
    <source>
        <strain evidence="3 4">NIES-515</strain>
    </source>
</reference>
<dbReference type="PANTHER" id="PTHR35149">
    <property type="entry name" value="SLL5132 PROTEIN"/>
    <property type="match status" value="1"/>
</dbReference>
<keyword evidence="3" id="KW-0540">Nuclease</keyword>
<organism evidence="3 4">
    <name type="scientific">Plectonema radiosum NIES-515</name>
    <dbReference type="NCBI Taxonomy" id="2986073"/>
    <lineage>
        <taxon>Bacteria</taxon>
        <taxon>Bacillati</taxon>
        <taxon>Cyanobacteriota</taxon>
        <taxon>Cyanophyceae</taxon>
        <taxon>Oscillatoriophycideae</taxon>
        <taxon>Oscillatoriales</taxon>
        <taxon>Microcoleaceae</taxon>
        <taxon>Plectonema</taxon>
    </lineage>
</organism>
<protein>
    <submittedName>
        <fullName evidence="3">DUF262 domain-containing HNH endonuclease family protein</fullName>
    </submittedName>
</protein>
<dbReference type="GO" id="GO:0004519">
    <property type="term" value="F:endonuclease activity"/>
    <property type="evidence" value="ECO:0007669"/>
    <property type="project" value="UniProtKB-KW"/>
</dbReference>
<feature type="domain" description="GmrSD restriction endonucleases C-terminal" evidence="2">
    <location>
        <begin position="430"/>
        <end position="551"/>
    </location>
</feature>
<dbReference type="InterPro" id="IPR004919">
    <property type="entry name" value="GmrSD_N"/>
</dbReference>
<proteinExistence type="predicted"/>
<dbReference type="PANTHER" id="PTHR35149:SF2">
    <property type="entry name" value="DUF262 DOMAIN-CONTAINING PROTEIN"/>
    <property type="match status" value="1"/>
</dbReference>
<dbReference type="Pfam" id="PF03235">
    <property type="entry name" value="GmrSD_N"/>
    <property type="match status" value="1"/>
</dbReference>
<keyword evidence="3" id="KW-0255">Endonuclease</keyword>
<evidence type="ECO:0000313" key="3">
    <source>
        <dbReference type="EMBL" id="MCV3214846.1"/>
    </source>
</evidence>
<accession>A0ABT3B0D7</accession>
<sequence length="559" mass="65028">MNSIEIKATQHRIQQVFSDFAFTIPLYQRPYAWTTEQAGELLEDLITSLGDSKEPIDDVNPYFLGSIVLIKEKEDKPDAQVVDGQQRLTTLTILLAVMRTLLQPPHAYALTKLLEESDPFDDSVNRYRLILAKRDADFFKQYIQDENGISKLKDLSSAALSDSRKNIKENALLFLNKLCNLSNEERLRLAHFVIKRCFLVVVSTLDLDSAYQIFSVLNDRGLDLSLSDILKAEVIGKIADCEKEAYAKKWDDIQEDLGRERFQYLFTHIRMIYRKSKAKESILKEFRLYVQPTNNPKNFIDEILCPYANSYFDINKVNYRHHQCAEKINQLFGWLKQLDNSDWIPPAILYLSQQYNNPDELLRFFTALERLAAGIIIQRVNINERIERYGKLLLAIESEANLYAEDSPLQLTIEERRNIIKVLNDDLYLIQKIRLFVLLRLDAALSDGEATYEFTTISVEHVLPQNPASDSVWVSSFTDREREKYVHCLGNLVLLSRRKNSEAKNYDFQKKKEKYFTTKTGVSPFALTTQVLQQNEWTPAVIERRQQNLIDVLKEVWRL</sequence>
<keyword evidence="4" id="KW-1185">Reference proteome</keyword>
<dbReference type="Pfam" id="PF07510">
    <property type="entry name" value="GmrSD_C"/>
    <property type="match status" value="1"/>
</dbReference>
<dbReference type="RefSeq" id="WP_263746426.1">
    <property type="nucleotide sequence ID" value="NZ_JAOWRF010000221.1"/>
</dbReference>
<evidence type="ECO:0000313" key="4">
    <source>
        <dbReference type="Proteomes" id="UP001526143"/>
    </source>
</evidence>
<dbReference type="Proteomes" id="UP001526143">
    <property type="component" value="Unassembled WGS sequence"/>
</dbReference>